<keyword evidence="11" id="KW-0804">Transcription</keyword>
<dbReference type="SUPFAM" id="SSF47384">
    <property type="entry name" value="Homodimeric domain of signal transducing histidine kinase"/>
    <property type="match status" value="1"/>
</dbReference>
<dbReference type="FunFam" id="2.60.40.10:FF:000791">
    <property type="entry name" value="Two-component system sensor histidine kinase/response regulator"/>
    <property type="match status" value="1"/>
</dbReference>
<dbReference type="InterPro" id="IPR018060">
    <property type="entry name" value="HTH_AraC"/>
</dbReference>
<dbReference type="InterPro" id="IPR015943">
    <property type="entry name" value="WD40/YVTN_repeat-like_dom_sf"/>
</dbReference>
<keyword evidence="10" id="KW-0238">DNA-binding</keyword>
<dbReference type="SUPFAM" id="SSF46689">
    <property type="entry name" value="Homeodomain-like"/>
    <property type="match status" value="1"/>
</dbReference>
<dbReference type="InterPro" id="IPR009057">
    <property type="entry name" value="Homeodomain-like_sf"/>
</dbReference>
<evidence type="ECO:0000259" key="13">
    <source>
        <dbReference type="PROSITE" id="PS01124"/>
    </source>
</evidence>
<dbReference type="EC" id="2.7.13.3" evidence="2"/>
<dbReference type="SUPFAM" id="SSF55874">
    <property type="entry name" value="ATPase domain of HSP90 chaperone/DNA topoisomerase II/histidine kinase"/>
    <property type="match status" value="1"/>
</dbReference>
<evidence type="ECO:0000256" key="1">
    <source>
        <dbReference type="ARBA" id="ARBA00000085"/>
    </source>
</evidence>
<dbReference type="SMART" id="SM00387">
    <property type="entry name" value="HATPase_c"/>
    <property type="match status" value="1"/>
</dbReference>
<keyword evidence="7" id="KW-0067">ATP-binding</keyword>
<dbReference type="eggNOG" id="COG0745">
    <property type="taxonomic scope" value="Bacteria"/>
</dbReference>
<dbReference type="SMART" id="SM00342">
    <property type="entry name" value="HTH_ARAC"/>
    <property type="match status" value="1"/>
</dbReference>
<dbReference type="SMART" id="SM00448">
    <property type="entry name" value="REC"/>
    <property type="match status" value="1"/>
</dbReference>
<feature type="domain" description="HTH araC/xylS-type" evidence="13">
    <location>
        <begin position="1250"/>
        <end position="1349"/>
    </location>
</feature>
<dbReference type="InterPro" id="IPR003594">
    <property type="entry name" value="HATPase_dom"/>
</dbReference>
<dbReference type="InterPro" id="IPR011110">
    <property type="entry name" value="Reg_prop"/>
</dbReference>
<keyword evidence="3 12" id="KW-0597">Phosphoprotein</keyword>
<dbReference type="InterPro" id="IPR036097">
    <property type="entry name" value="HisK_dim/P_sf"/>
</dbReference>
<dbReference type="InterPro" id="IPR005467">
    <property type="entry name" value="His_kinase_dom"/>
</dbReference>
<evidence type="ECO:0000256" key="11">
    <source>
        <dbReference type="ARBA" id="ARBA00023163"/>
    </source>
</evidence>
<comment type="caution">
    <text evidence="16">The sequence shown here is derived from an EMBL/GenBank/DDBJ whole genome shotgun (WGS) entry which is preliminary data.</text>
</comment>
<evidence type="ECO:0000259" key="14">
    <source>
        <dbReference type="PROSITE" id="PS50109"/>
    </source>
</evidence>
<keyword evidence="8" id="KW-0902">Two-component regulatory system</keyword>
<dbReference type="Gene3D" id="2.60.40.10">
    <property type="entry name" value="Immunoglobulins"/>
    <property type="match status" value="1"/>
</dbReference>
<evidence type="ECO:0000256" key="2">
    <source>
        <dbReference type="ARBA" id="ARBA00012438"/>
    </source>
</evidence>
<evidence type="ECO:0000256" key="3">
    <source>
        <dbReference type="ARBA" id="ARBA00022553"/>
    </source>
</evidence>
<evidence type="ECO:0000256" key="9">
    <source>
        <dbReference type="ARBA" id="ARBA00023015"/>
    </source>
</evidence>
<dbReference type="SUPFAM" id="SSF63829">
    <property type="entry name" value="Calcium-dependent phosphotriesterase"/>
    <property type="match status" value="3"/>
</dbReference>
<evidence type="ECO:0000256" key="5">
    <source>
        <dbReference type="ARBA" id="ARBA00022741"/>
    </source>
</evidence>
<feature type="modified residue" description="4-aspartylphosphate" evidence="12">
    <location>
        <position position="1151"/>
    </location>
</feature>
<comment type="catalytic activity">
    <reaction evidence="1">
        <text>ATP + protein L-histidine = ADP + protein N-phospho-L-histidine.</text>
        <dbReference type="EC" id="2.7.13.3"/>
    </reaction>
</comment>
<feature type="domain" description="Response regulatory" evidence="15">
    <location>
        <begin position="1103"/>
        <end position="1218"/>
    </location>
</feature>
<dbReference type="PANTHER" id="PTHR43547:SF2">
    <property type="entry name" value="HYBRID SIGNAL TRANSDUCTION HISTIDINE KINASE C"/>
    <property type="match status" value="1"/>
</dbReference>
<dbReference type="PROSITE" id="PS50109">
    <property type="entry name" value="HIS_KIN"/>
    <property type="match status" value="1"/>
</dbReference>
<dbReference type="SUPFAM" id="SSF52172">
    <property type="entry name" value="CheY-like"/>
    <property type="match status" value="1"/>
</dbReference>
<dbReference type="FunFam" id="1.10.287.130:FF:000045">
    <property type="entry name" value="Two-component system sensor histidine kinase/response regulator"/>
    <property type="match status" value="1"/>
</dbReference>
<keyword evidence="6 16" id="KW-0418">Kinase</keyword>
<reference evidence="16 17" key="1">
    <citation type="journal article" date="2012" name="J. Bacteriol.">
        <title>Genome Sequence of the Filamentous Bacterium Fibrisoma limi BUZ 3T.</title>
        <authorList>
            <person name="Filippini M."/>
            <person name="Qi W."/>
            <person name="Jaenicke S."/>
            <person name="Goesmann A."/>
            <person name="Smits T.H."/>
            <person name="Bagheri H.C."/>
        </authorList>
    </citation>
    <scope>NUCLEOTIDE SEQUENCE [LARGE SCALE GENOMIC DNA]</scope>
    <source>
        <strain evidence="17">BUZ 3T</strain>
    </source>
</reference>
<sequence length="1359" mass="155294">MRLGRSSGLSHQQVNCILKDKQGFVWFGTLSGLNRFDGYTCKVFRQNVQDTTSLNDNYIETLVEDPAGRLWIRNRKGITVYDPVTERFDRRPDALARSYGLPDGNITTIRPGKRGTYWFLHNNQGVFGYSPTTQRTVRIAHARQDTASLRDHTITDIAEDGLGHLWVIHQSGLLEKLDRRTHRAVYRAFLVRTAPTETANFKLFVDADNDVWVHESKGETGAFYVNSRSQTVSRLHTGATRGRLNNNLVRSIIQDSKGQIWLGTDHGGINVLNKNDFSVRYLLNQEGNDRSVSQNTIYTQYCDDAGIVWVGTYKNGVCYYHPDLIRFSAFRHSNTTASRLPYDDVNAFAEDARGNLWIGTNGGGLLYFDRQQTTFTTYRSNSSSNSLSSDVIVSLLVDKQQQVWIGTYLGGLNRLENGRFTRYLHRDDQPGSLAINSVWEIFEDAQRNFWVGTLGGGLDRMNRATGWFDHYRMPKTPYLHSDYISAIQEDRYGNLWIGHGYGVDIWDRRKQKCIHYTASDNTRQGLSHNNVTAILEDGRGWIWIGTIEGLNLYDRRTGTFRFFKKENGLSDNTIQSLVEDDAHNLWIGTPNGLSHLLIQSKGTTNHTFTFRTYDEADGLPSNLFNDNAGIKTRRGELVFGGPNGFTVFDPKTLGINRQIPKIVLTDLQVFNQYVRPGERYENDVLLDRSITQTQELTLTHRQNMFSIGFAALNYFHPEKNTYQYKLEGFNDNWITADPQVRRATFTNLNPGTYTFLVRAANNDGVWNTDGVRLQITVLPPFWKSPTALILYIVLMLGALWLARWVVLERARITFQLEQERQQAQQLHELDLMKIKFLTNVSHEFRTPLTLILSPLDRLLKHTKDPGQLRQFELIQRNARRLLNLVNQLLDFRRMEVQELKLNLAQNDVIKFSKEIFYSFSDLSERKNIRFSFQANVTEVIMYFDPDKLERILFNLLSNAFKFTPENGKVSLRINAVEPGEQDVSAERMLEIGVSDTGIGIPAEKHEQIFERFFQNDIPGTLVNQGSGIGLAITKEFVRLHGGRITVDSAPDQGSTFTVQLPIRTEAEQPATYRPVQEAIEPRLSSGNGSETVSSNGRAEKKATVLLVEDNEDFRFYLKDNLREQYTILEAANGRDGWRQAQTHLPNLIVSDVMMPEMDGITLCGKIKNDKRTAHIPVLLLTARSAEEQKLEGLETGASDYITKPFNFEILQARIRNLIAHRDLLERALRKPADISPSDIEITSLDEKLIQRALSIVEQNMSNADFSVEELSREMGMSRVHLYKKLLALTNRTPIEFIRTVRLQRAAQLLERSQLTVAEVAYQVGFNNPKYFTKYFKQEFNTLPSAFGKEKPSDTHQEAH</sequence>
<dbReference type="InterPro" id="IPR004358">
    <property type="entry name" value="Sig_transdc_His_kin-like_C"/>
</dbReference>
<dbReference type="eggNOG" id="COG2205">
    <property type="taxonomic scope" value="Bacteria"/>
</dbReference>
<evidence type="ECO:0000313" key="16">
    <source>
        <dbReference type="EMBL" id="CCH51220.1"/>
    </source>
</evidence>
<dbReference type="CDD" id="cd00082">
    <property type="entry name" value="HisKA"/>
    <property type="match status" value="1"/>
</dbReference>
<dbReference type="PROSITE" id="PS00041">
    <property type="entry name" value="HTH_ARAC_FAMILY_1"/>
    <property type="match status" value="1"/>
</dbReference>
<dbReference type="InterPro" id="IPR011006">
    <property type="entry name" value="CheY-like_superfamily"/>
</dbReference>
<dbReference type="Pfam" id="PF00512">
    <property type="entry name" value="HisKA"/>
    <property type="match status" value="1"/>
</dbReference>
<dbReference type="Pfam" id="PF07495">
    <property type="entry name" value="Y_Y_Y"/>
    <property type="match status" value="1"/>
</dbReference>
<evidence type="ECO:0000256" key="8">
    <source>
        <dbReference type="ARBA" id="ARBA00023012"/>
    </source>
</evidence>
<dbReference type="Gene3D" id="1.10.10.60">
    <property type="entry name" value="Homeodomain-like"/>
    <property type="match status" value="1"/>
</dbReference>
<dbReference type="Proteomes" id="UP000009309">
    <property type="component" value="Unassembled WGS sequence"/>
</dbReference>
<dbReference type="Pfam" id="PF12833">
    <property type="entry name" value="HTH_18"/>
    <property type="match status" value="1"/>
</dbReference>
<dbReference type="InterPro" id="IPR011123">
    <property type="entry name" value="Y_Y_Y"/>
</dbReference>
<evidence type="ECO:0000256" key="4">
    <source>
        <dbReference type="ARBA" id="ARBA00022679"/>
    </source>
</evidence>
<dbReference type="Gene3D" id="2.130.10.10">
    <property type="entry name" value="YVTN repeat-like/Quinoprotein amine dehydrogenase"/>
    <property type="match status" value="2"/>
</dbReference>
<dbReference type="PRINTS" id="PR00344">
    <property type="entry name" value="BCTRLSENSOR"/>
</dbReference>
<evidence type="ECO:0000313" key="17">
    <source>
        <dbReference type="Proteomes" id="UP000009309"/>
    </source>
</evidence>
<dbReference type="GO" id="GO:0000155">
    <property type="term" value="F:phosphorelay sensor kinase activity"/>
    <property type="evidence" value="ECO:0007669"/>
    <property type="project" value="InterPro"/>
</dbReference>
<dbReference type="STRING" id="1185876.BN8_00135"/>
<dbReference type="PROSITE" id="PS50110">
    <property type="entry name" value="RESPONSE_REGULATORY"/>
    <property type="match status" value="1"/>
</dbReference>
<keyword evidence="9" id="KW-0805">Transcription regulation</keyword>
<dbReference type="InterPro" id="IPR003661">
    <property type="entry name" value="HisK_dim/P_dom"/>
</dbReference>
<dbReference type="Pfam" id="PF00072">
    <property type="entry name" value="Response_reg"/>
    <property type="match status" value="1"/>
</dbReference>
<dbReference type="Gene3D" id="3.30.565.10">
    <property type="entry name" value="Histidine kinase-like ATPase, C-terminal domain"/>
    <property type="match status" value="1"/>
</dbReference>
<dbReference type="GO" id="GO:0005524">
    <property type="term" value="F:ATP binding"/>
    <property type="evidence" value="ECO:0007669"/>
    <property type="project" value="UniProtKB-KW"/>
</dbReference>
<evidence type="ECO:0000259" key="15">
    <source>
        <dbReference type="PROSITE" id="PS50110"/>
    </source>
</evidence>
<gene>
    <name evidence="16" type="ORF">BN8_00135</name>
</gene>
<dbReference type="CDD" id="cd17574">
    <property type="entry name" value="REC_OmpR"/>
    <property type="match status" value="1"/>
</dbReference>
<dbReference type="InterPro" id="IPR001789">
    <property type="entry name" value="Sig_transdc_resp-reg_receiver"/>
</dbReference>
<proteinExistence type="predicted"/>
<keyword evidence="4 16" id="KW-0808">Transferase</keyword>
<dbReference type="PANTHER" id="PTHR43547">
    <property type="entry name" value="TWO-COMPONENT HISTIDINE KINASE"/>
    <property type="match status" value="1"/>
</dbReference>
<dbReference type="InterPro" id="IPR036890">
    <property type="entry name" value="HATPase_C_sf"/>
</dbReference>
<dbReference type="FunFam" id="1.10.10.60:FF:000284">
    <property type="entry name" value="Two-component system sensor histidine kinase/response regulator"/>
    <property type="match status" value="1"/>
</dbReference>
<evidence type="ECO:0000256" key="7">
    <source>
        <dbReference type="ARBA" id="ARBA00022840"/>
    </source>
</evidence>
<keyword evidence="17" id="KW-1185">Reference proteome</keyword>
<dbReference type="Gene3D" id="1.10.287.130">
    <property type="match status" value="1"/>
</dbReference>
<protein>
    <recommendedName>
        <fullName evidence="2">histidine kinase</fullName>
        <ecNumber evidence="2">2.7.13.3</ecNumber>
    </recommendedName>
</protein>
<dbReference type="Gene3D" id="3.40.50.2300">
    <property type="match status" value="1"/>
</dbReference>
<dbReference type="InterPro" id="IPR018062">
    <property type="entry name" value="HTH_AraC-typ_CS"/>
</dbReference>
<name>I2GBE6_9BACT</name>
<evidence type="ECO:0000256" key="10">
    <source>
        <dbReference type="ARBA" id="ARBA00023125"/>
    </source>
</evidence>
<dbReference type="Pfam" id="PF02518">
    <property type="entry name" value="HATPase_c"/>
    <property type="match status" value="1"/>
</dbReference>
<dbReference type="EMBL" id="CAIT01000004">
    <property type="protein sequence ID" value="CCH51220.1"/>
    <property type="molecule type" value="Genomic_DNA"/>
</dbReference>
<dbReference type="PROSITE" id="PS01124">
    <property type="entry name" value="HTH_ARAC_FAMILY_2"/>
    <property type="match status" value="1"/>
</dbReference>
<dbReference type="GO" id="GO:0043565">
    <property type="term" value="F:sequence-specific DNA binding"/>
    <property type="evidence" value="ECO:0007669"/>
    <property type="project" value="InterPro"/>
</dbReference>
<organism evidence="16 17">
    <name type="scientific">Fibrisoma limi BUZ 3</name>
    <dbReference type="NCBI Taxonomy" id="1185876"/>
    <lineage>
        <taxon>Bacteria</taxon>
        <taxon>Pseudomonadati</taxon>
        <taxon>Bacteroidota</taxon>
        <taxon>Cytophagia</taxon>
        <taxon>Cytophagales</taxon>
        <taxon>Spirosomataceae</taxon>
        <taxon>Fibrisoma</taxon>
    </lineage>
</organism>
<dbReference type="GO" id="GO:0003700">
    <property type="term" value="F:DNA-binding transcription factor activity"/>
    <property type="evidence" value="ECO:0007669"/>
    <property type="project" value="InterPro"/>
</dbReference>
<evidence type="ECO:0000256" key="6">
    <source>
        <dbReference type="ARBA" id="ARBA00022777"/>
    </source>
</evidence>
<dbReference type="eggNOG" id="COG3292">
    <property type="taxonomic scope" value="Bacteria"/>
</dbReference>
<keyword evidence="5" id="KW-0547">Nucleotide-binding</keyword>
<accession>I2GBE6</accession>
<dbReference type="InterPro" id="IPR013783">
    <property type="entry name" value="Ig-like_fold"/>
</dbReference>
<feature type="domain" description="Histidine kinase" evidence="14">
    <location>
        <begin position="839"/>
        <end position="1064"/>
    </location>
</feature>
<dbReference type="Pfam" id="PF07494">
    <property type="entry name" value="Reg_prop"/>
    <property type="match status" value="7"/>
</dbReference>
<dbReference type="FunFam" id="3.30.565.10:FF:000037">
    <property type="entry name" value="Hybrid sensor histidine kinase/response regulator"/>
    <property type="match status" value="1"/>
</dbReference>
<dbReference type="SMART" id="SM00388">
    <property type="entry name" value="HisKA"/>
    <property type="match status" value="1"/>
</dbReference>
<evidence type="ECO:0000256" key="12">
    <source>
        <dbReference type="PROSITE-ProRule" id="PRU00169"/>
    </source>
</evidence>
<dbReference type="CDD" id="cd16922">
    <property type="entry name" value="HATPase_EvgS-ArcB-TorS-like"/>
    <property type="match status" value="1"/>
</dbReference>